<protein>
    <submittedName>
        <fullName evidence="1">Uncharacterized protein</fullName>
    </submittedName>
</protein>
<proteinExistence type="predicted"/>
<dbReference type="Proteomes" id="UP000634136">
    <property type="component" value="Unassembled WGS sequence"/>
</dbReference>
<accession>A0A834VZ04</accession>
<gene>
    <name evidence="1" type="ORF">G2W53_041226</name>
</gene>
<keyword evidence="2" id="KW-1185">Reference proteome</keyword>
<sequence>MAWKERASSLNLFRYRNSSRMSEMFTKYNLKVLLRKWVKSIGSLCICETEWI</sequence>
<comment type="caution">
    <text evidence="1">The sequence shown here is derived from an EMBL/GenBank/DDBJ whole genome shotgun (WGS) entry which is preliminary data.</text>
</comment>
<evidence type="ECO:0000313" key="2">
    <source>
        <dbReference type="Proteomes" id="UP000634136"/>
    </source>
</evidence>
<name>A0A834VZ04_9FABA</name>
<evidence type="ECO:0000313" key="1">
    <source>
        <dbReference type="EMBL" id="KAF7802115.1"/>
    </source>
</evidence>
<dbReference type="AlphaFoldDB" id="A0A834VZ04"/>
<dbReference type="EMBL" id="JAAIUW010000013">
    <property type="protein sequence ID" value="KAF7802115.1"/>
    <property type="molecule type" value="Genomic_DNA"/>
</dbReference>
<organism evidence="1 2">
    <name type="scientific">Senna tora</name>
    <dbReference type="NCBI Taxonomy" id="362788"/>
    <lineage>
        <taxon>Eukaryota</taxon>
        <taxon>Viridiplantae</taxon>
        <taxon>Streptophyta</taxon>
        <taxon>Embryophyta</taxon>
        <taxon>Tracheophyta</taxon>
        <taxon>Spermatophyta</taxon>
        <taxon>Magnoliopsida</taxon>
        <taxon>eudicotyledons</taxon>
        <taxon>Gunneridae</taxon>
        <taxon>Pentapetalae</taxon>
        <taxon>rosids</taxon>
        <taxon>fabids</taxon>
        <taxon>Fabales</taxon>
        <taxon>Fabaceae</taxon>
        <taxon>Caesalpinioideae</taxon>
        <taxon>Cassia clade</taxon>
        <taxon>Senna</taxon>
    </lineage>
</organism>
<reference evidence="1" key="1">
    <citation type="submission" date="2020-09" db="EMBL/GenBank/DDBJ databases">
        <title>Genome-Enabled Discovery of Anthraquinone Biosynthesis in Senna tora.</title>
        <authorList>
            <person name="Kang S.-H."/>
            <person name="Pandey R.P."/>
            <person name="Lee C.-M."/>
            <person name="Sim J.-S."/>
            <person name="Jeong J.-T."/>
            <person name="Choi B.-S."/>
            <person name="Jung M."/>
            <person name="Ginzburg D."/>
            <person name="Zhao K."/>
            <person name="Won S.Y."/>
            <person name="Oh T.-J."/>
            <person name="Yu Y."/>
            <person name="Kim N.-H."/>
            <person name="Lee O.R."/>
            <person name="Lee T.-H."/>
            <person name="Bashyal P."/>
            <person name="Kim T.-S."/>
            <person name="Lee W.-H."/>
            <person name="Kawkins C."/>
            <person name="Kim C.-K."/>
            <person name="Kim J.S."/>
            <person name="Ahn B.O."/>
            <person name="Rhee S.Y."/>
            <person name="Sohng J.K."/>
        </authorList>
    </citation>
    <scope>NUCLEOTIDE SEQUENCE</scope>
    <source>
        <tissue evidence="1">Leaf</tissue>
    </source>
</reference>